<dbReference type="SUPFAM" id="SSF47807">
    <property type="entry name" value="5' to 3' exonuclease, C-terminal subdomain"/>
    <property type="match status" value="1"/>
</dbReference>
<sequence length="246" mass="26995">VHSNADLRVLLFRLFTLLRNNVLPFFVFDGPNKPTWKRGHHVGGAWKNGKDKPFKELLDLMGFPWRTAPGEAEAELAACAKRGEIDGVLTVSSPPSPTKPSSQLPSSSQPSTPIHADSHKLFYQDLVVFQTGLEVSDLIFCALMSGGDYAEGMMNVGIKTAVGLALCGFGGKLVDGVEERKGDEAELKRFLKEWRKEVVAELKTNSQGQLSTRKPKLALELEADTDFPDLKIVNYYTHPAVSTNAP</sequence>
<feature type="non-terminal residue" evidence="2">
    <location>
        <position position="1"/>
    </location>
</feature>
<dbReference type="PANTHER" id="PTHR11081">
    <property type="entry name" value="FLAP ENDONUCLEASE FAMILY MEMBER"/>
    <property type="match status" value="1"/>
</dbReference>
<dbReference type="PANTHER" id="PTHR11081:SF75">
    <property type="entry name" value="ENDONUCLEASE, PUTATIVE (AFU_ORTHOLOGUE AFUA_3G13260)-RELATED"/>
    <property type="match status" value="1"/>
</dbReference>
<accession>A0A1Y2G439</accession>
<feature type="compositionally biased region" description="Low complexity" evidence="1">
    <location>
        <begin position="99"/>
        <end position="113"/>
    </location>
</feature>
<dbReference type="InterPro" id="IPR006084">
    <property type="entry name" value="XPG/Rad2"/>
</dbReference>
<evidence type="ECO:0000313" key="3">
    <source>
        <dbReference type="Proteomes" id="UP000193467"/>
    </source>
</evidence>
<evidence type="ECO:0000313" key="2">
    <source>
        <dbReference type="EMBL" id="ORY90802.1"/>
    </source>
</evidence>
<gene>
    <name evidence="2" type="ORF">BCR35DRAFT_258993</name>
</gene>
<dbReference type="Proteomes" id="UP000193467">
    <property type="component" value="Unassembled WGS sequence"/>
</dbReference>
<dbReference type="Gene3D" id="3.40.50.1010">
    <property type="entry name" value="5'-nuclease"/>
    <property type="match status" value="2"/>
</dbReference>
<feature type="non-terminal residue" evidence="2">
    <location>
        <position position="246"/>
    </location>
</feature>
<protein>
    <submittedName>
        <fullName evidence="2">Uncharacterized protein</fullName>
    </submittedName>
</protein>
<name>A0A1Y2G439_9BASI</name>
<organism evidence="2 3">
    <name type="scientific">Leucosporidium creatinivorum</name>
    <dbReference type="NCBI Taxonomy" id="106004"/>
    <lineage>
        <taxon>Eukaryota</taxon>
        <taxon>Fungi</taxon>
        <taxon>Dikarya</taxon>
        <taxon>Basidiomycota</taxon>
        <taxon>Pucciniomycotina</taxon>
        <taxon>Microbotryomycetes</taxon>
        <taxon>Leucosporidiales</taxon>
        <taxon>Leucosporidium</taxon>
    </lineage>
</organism>
<dbReference type="OrthoDB" id="2535806at2759"/>
<dbReference type="SUPFAM" id="SSF88723">
    <property type="entry name" value="PIN domain-like"/>
    <property type="match status" value="1"/>
</dbReference>
<comment type="caution">
    <text evidence="2">The sequence shown here is derived from an EMBL/GenBank/DDBJ whole genome shotgun (WGS) entry which is preliminary data.</text>
</comment>
<dbReference type="InterPro" id="IPR029060">
    <property type="entry name" value="PIN-like_dom_sf"/>
</dbReference>
<dbReference type="GO" id="GO:0006281">
    <property type="term" value="P:DNA repair"/>
    <property type="evidence" value="ECO:0007669"/>
    <property type="project" value="UniProtKB-ARBA"/>
</dbReference>
<dbReference type="PRINTS" id="PR00853">
    <property type="entry name" value="XPGRADSUPER"/>
</dbReference>
<dbReference type="InterPro" id="IPR036279">
    <property type="entry name" value="5-3_exonuclease_C_sf"/>
</dbReference>
<keyword evidence="3" id="KW-1185">Reference proteome</keyword>
<dbReference type="STRING" id="106004.A0A1Y2G439"/>
<dbReference type="AlphaFoldDB" id="A0A1Y2G439"/>
<feature type="region of interest" description="Disordered" evidence="1">
    <location>
        <begin position="89"/>
        <end position="113"/>
    </location>
</feature>
<dbReference type="InParanoid" id="A0A1Y2G439"/>
<dbReference type="GO" id="GO:0017108">
    <property type="term" value="F:5'-flap endonuclease activity"/>
    <property type="evidence" value="ECO:0007669"/>
    <property type="project" value="TreeGrafter"/>
</dbReference>
<proteinExistence type="predicted"/>
<reference evidence="2 3" key="1">
    <citation type="submission" date="2016-07" db="EMBL/GenBank/DDBJ databases">
        <title>Pervasive Adenine N6-methylation of Active Genes in Fungi.</title>
        <authorList>
            <consortium name="DOE Joint Genome Institute"/>
            <person name="Mondo S.J."/>
            <person name="Dannebaum R.O."/>
            <person name="Kuo R.C."/>
            <person name="Labutti K."/>
            <person name="Haridas S."/>
            <person name="Kuo A."/>
            <person name="Salamov A."/>
            <person name="Ahrendt S.R."/>
            <person name="Lipzen A."/>
            <person name="Sullivan W."/>
            <person name="Andreopoulos W.B."/>
            <person name="Clum A."/>
            <person name="Lindquist E."/>
            <person name="Daum C."/>
            <person name="Ramamoorthy G.K."/>
            <person name="Gryganskyi A."/>
            <person name="Culley D."/>
            <person name="Magnuson J.K."/>
            <person name="James T.Y."/>
            <person name="O'Malley M.A."/>
            <person name="Stajich J.E."/>
            <person name="Spatafora J.W."/>
            <person name="Visel A."/>
            <person name="Grigoriev I.V."/>
        </authorList>
    </citation>
    <scope>NUCLEOTIDE SEQUENCE [LARGE SCALE GENOMIC DNA]</scope>
    <source>
        <strain evidence="2 3">62-1032</strain>
    </source>
</reference>
<evidence type="ECO:0000256" key="1">
    <source>
        <dbReference type="SAM" id="MobiDB-lite"/>
    </source>
</evidence>
<dbReference type="EMBL" id="MCGR01000003">
    <property type="protein sequence ID" value="ORY90802.1"/>
    <property type="molecule type" value="Genomic_DNA"/>
</dbReference>